<evidence type="ECO:0000313" key="1">
    <source>
        <dbReference type="EMBL" id="GEN62804.1"/>
    </source>
</evidence>
<dbReference type="Proteomes" id="UP000321746">
    <property type="component" value="Unassembled WGS sequence"/>
</dbReference>
<gene>
    <name evidence="1" type="ORF">AOE01nite_10280</name>
</gene>
<evidence type="ECO:0000313" key="2">
    <source>
        <dbReference type="Proteomes" id="UP000321746"/>
    </source>
</evidence>
<proteinExistence type="predicted"/>
<sequence length="130" mass="14076">MRRMRETGMGKRLAALLMQAVLVLSVLLSPDAQARPSMMMMPEAHSMMMSCGAGHHRMAMPEQGCHHDAGHAHEGDCCTQSACSATLPDGPSGVFVVARRTVDMSWPGLSRPQVRGFRVAPDTPPPRLRA</sequence>
<reference evidence="1 2" key="1">
    <citation type="submission" date="2019-07" db="EMBL/GenBank/DDBJ databases">
        <title>Whole genome shotgun sequence of Acetobacter oeni NBRC 105207.</title>
        <authorList>
            <person name="Hosoyama A."/>
            <person name="Uohara A."/>
            <person name="Ohji S."/>
            <person name="Ichikawa N."/>
        </authorList>
    </citation>
    <scope>NUCLEOTIDE SEQUENCE [LARGE SCALE GENOMIC DNA]</scope>
    <source>
        <strain evidence="1 2">NBRC 105207</strain>
    </source>
</reference>
<accession>A0A511XIP1</accession>
<protein>
    <submittedName>
        <fullName evidence="1">Uncharacterized protein</fullName>
    </submittedName>
</protein>
<comment type="caution">
    <text evidence="1">The sequence shown here is derived from an EMBL/GenBank/DDBJ whole genome shotgun (WGS) entry which is preliminary data.</text>
</comment>
<dbReference type="AlphaFoldDB" id="A0A511XIP1"/>
<organism evidence="1 2">
    <name type="scientific">Acetobacter oeni</name>
    <dbReference type="NCBI Taxonomy" id="304077"/>
    <lineage>
        <taxon>Bacteria</taxon>
        <taxon>Pseudomonadati</taxon>
        <taxon>Pseudomonadota</taxon>
        <taxon>Alphaproteobacteria</taxon>
        <taxon>Acetobacterales</taxon>
        <taxon>Acetobacteraceae</taxon>
        <taxon>Acetobacter</taxon>
    </lineage>
</organism>
<keyword evidence="2" id="KW-1185">Reference proteome</keyword>
<name>A0A511XIP1_9PROT</name>
<dbReference type="RefSeq" id="WP_206752462.1">
    <property type="nucleotide sequence ID" value="NZ_WOTA01000002.1"/>
</dbReference>
<dbReference type="EMBL" id="BJYG01000011">
    <property type="protein sequence ID" value="GEN62804.1"/>
    <property type="molecule type" value="Genomic_DNA"/>
</dbReference>